<dbReference type="InterPro" id="IPR034154">
    <property type="entry name" value="TOPRIM_DnaG/twinkle"/>
</dbReference>
<organism evidence="4 5">
    <name type="scientific">Legionella fallonii LLAP-10</name>
    <dbReference type="NCBI Taxonomy" id="1212491"/>
    <lineage>
        <taxon>Bacteria</taxon>
        <taxon>Pseudomonadati</taxon>
        <taxon>Pseudomonadota</taxon>
        <taxon>Gammaproteobacteria</taxon>
        <taxon>Legionellales</taxon>
        <taxon>Legionellaceae</taxon>
        <taxon>Legionella</taxon>
    </lineage>
</organism>
<dbReference type="RefSeq" id="WP_052674071.1">
    <property type="nucleotide sequence ID" value="NZ_LN614828.1"/>
</dbReference>
<name>A0A098G9S6_9GAMM</name>
<feature type="domain" description="Toprim" evidence="2">
    <location>
        <begin position="1782"/>
        <end position="1883"/>
    </location>
</feature>
<dbReference type="OrthoDB" id="1634048at2"/>
<evidence type="ECO:0000259" key="2">
    <source>
        <dbReference type="Pfam" id="PF13362"/>
    </source>
</evidence>
<dbReference type="NCBIfam" id="NF041492">
    <property type="entry name" value="MobF"/>
    <property type="match status" value="1"/>
</dbReference>
<dbReference type="SUPFAM" id="SSF55464">
    <property type="entry name" value="Origin of replication-binding domain, RBD-like"/>
    <property type="match status" value="1"/>
</dbReference>
<evidence type="ECO:0000259" key="3">
    <source>
        <dbReference type="Pfam" id="PF23639"/>
    </source>
</evidence>
<feature type="domain" description="TrwC relaxase" evidence="1">
    <location>
        <begin position="11"/>
        <end position="287"/>
    </location>
</feature>
<dbReference type="EMBL" id="LN614828">
    <property type="protein sequence ID" value="CEG59234.1"/>
    <property type="molecule type" value="Genomic_DNA"/>
</dbReference>
<feature type="domain" description="DUF7146" evidence="3">
    <location>
        <begin position="1660"/>
        <end position="1770"/>
    </location>
</feature>
<dbReference type="NCBIfam" id="TIGR02686">
    <property type="entry name" value="relax_trwC"/>
    <property type="match status" value="1"/>
</dbReference>
<dbReference type="Pfam" id="PF13362">
    <property type="entry name" value="Toprim_3"/>
    <property type="match status" value="1"/>
</dbReference>
<dbReference type="Gene3D" id="3.40.50.300">
    <property type="entry name" value="P-loop containing nucleotide triphosphate hydrolases"/>
    <property type="match status" value="1"/>
</dbReference>
<dbReference type="InterPro" id="IPR006171">
    <property type="entry name" value="TOPRIM_dom"/>
</dbReference>
<dbReference type="InterPro" id="IPR027417">
    <property type="entry name" value="P-loop_NTPase"/>
</dbReference>
<evidence type="ECO:0000313" key="4">
    <source>
        <dbReference type="EMBL" id="CEG59234.1"/>
    </source>
</evidence>
<geneLocation type="plasmid" evidence="5">
    <name>LLAP10_pA</name>
</geneLocation>
<dbReference type="Gene3D" id="2.30.30.940">
    <property type="match status" value="1"/>
</dbReference>
<gene>
    <name evidence="4" type="ORF">LFA_pA0129</name>
</gene>
<dbReference type="Pfam" id="PF23639">
    <property type="entry name" value="DUF7146"/>
    <property type="match status" value="1"/>
</dbReference>
<protein>
    <submittedName>
        <fullName evidence="4">Putative conjugative transfer relaxase protein TraI</fullName>
    </submittedName>
</protein>
<keyword evidence="4" id="KW-0614">Plasmid</keyword>
<dbReference type="Pfam" id="PF13604">
    <property type="entry name" value="AAA_30"/>
    <property type="match status" value="1"/>
</dbReference>
<keyword evidence="5" id="KW-1185">Reference proteome</keyword>
<evidence type="ECO:0000259" key="1">
    <source>
        <dbReference type="Pfam" id="PF08751"/>
    </source>
</evidence>
<evidence type="ECO:0000313" key="5">
    <source>
        <dbReference type="Proteomes" id="UP000032430"/>
    </source>
</evidence>
<dbReference type="SUPFAM" id="SSF52540">
    <property type="entry name" value="P-loop containing nucleoside triphosphate hydrolases"/>
    <property type="match status" value="2"/>
</dbReference>
<reference evidence="5" key="1">
    <citation type="submission" date="2014-09" db="EMBL/GenBank/DDBJ databases">
        <authorList>
            <person name="Gomez-Valero L."/>
        </authorList>
    </citation>
    <scope>NUCLEOTIDE SEQUENCE [LARGE SCALE GENOMIC DNA]</scope>
    <source>
        <strain evidence="5">ATCC700992</strain>
        <plasmid evidence="5">LLAP10_pA</plasmid>
    </source>
</reference>
<proteinExistence type="predicted"/>
<dbReference type="CDD" id="cd01029">
    <property type="entry name" value="TOPRIM_primases"/>
    <property type="match status" value="1"/>
</dbReference>
<dbReference type="InterPro" id="IPR014059">
    <property type="entry name" value="TraI/TrwC_relax"/>
</dbReference>
<dbReference type="HOGENOM" id="CLU_234419_0_0_6"/>
<dbReference type="Proteomes" id="UP000032430">
    <property type="component" value="Plasmid II"/>
</dbReference>
<dbReference type="InterPro" id="IPR055570">
    <property type="entry name" value="DUF7146"/>
</dbReference>
<dbReference type="KEGG" id="lfa:LFA_pA0129"/>
<accession>A0A098G9S6</accession>
<dbReference type="InterPro" id="IPR014862">
    <property type="entry name" value="TrwC"/>
</dbReference>
<dbReference type="Pfam" id="PF08751">
    <property type="entry name" value="TrwC"/>
    <property type="match status" value="1"/>
</dbReference>
<sequence>MLSVQPLKSAQGAADYYAAAFNYYAGDAQALRWLGKGAEYFGLSGVVEKEQMLQLLEGKVPNGQVLQNKKGEHRPGFDMTFSAPKSVSILIGLQADSKLEQLHDLAVERAISRIEKEFAQARVVIDGKVHYVDTGKLIVAAFRQPSSRANDPATHTHGVTMNITVTDEDGKARSLASDIHGNQGVVEQLQQYVTYGGLAYRTELANLMKEDNYRLEDVGKGMFEIEGFSKEVLREFSTRRVDIEEKMQEEGWEGSRMASKATLLTRPSKEEHDINILRADWRERADKLGFDAHDFVTTHKEGTIKLETPSLFESLKSKIFSRFYEKKDLIALEAKEAVFVAIESIAQKESVFAVRDLKEAALRHTLIGKTIVSIHAIEQCIEHHINNQTLYEAIDPLTQRNMLTTPWALTLETETLARINANQGVVKPIASNASVTRLINEFEANSKYGLTPSQKNALLQTFTSNDRFQAIQGYAGTGKTTMLQLTKQLAEEKGFELRGIAVTSSAVNELRNKAGINADVFPIVHQELLNAKKNSLQKTIFILDEASMLSTIQGHELVKLIEQKGGRQILSGDDAQLSSVKCGRIFGQAQEYGIQTSKLTDIIRQTNENAKASVKYSIERELYNSIQKINEVKELKTHEERISEVAHRWLSLSQSVRDRTLVFAPTHSNRQKITAIIREGLKKEGTLNNKEFIFSTLKSKPIEEVEFHHTQYYQTGDVLRFNVTLPKSKIKSGDYLTVGAINDKHRNTNKIPLIKGDGTQTLLRLNELPKYNPSRAGLNRIIECYEQQELALCTNDKVLITRNNRQSGLVNSELACVKAIDEQNITLTFESDGREKTFPFNAPELKHLDHGYVLTNMKVQGKDKTYAIGLIESYNKFSATLRNYYVQISRAVVNMTLITDDKTRLTKALEFNEDTKKTALDYVSGQKVEQHEQRFEHHPNSIPIGDIKNQKLHYEQLRLNERSILDQYLVVKKEDKKHLCSKLSWEICTNPNLGKLARVQLGVSEATLKKEALKVQTLRLLKELNHDEQGKLRTVKSYINLSHKASKEWKSVSQNKNNTLQEKIYFNTATKRNELAYKIAENIEEYKPYLEHFSVGKTNRLGLSQYRIEKEDEHAIKQLEKLGVHAEKHQIVVELGHFFKEQHLENKESLAVTLKEQSKKIHPHLIRLSHETNKPLIALWTEINHHAKNHEEKQFCTQLNLQEKAFFNLVKEYKSLNRELATHFSSKLYCLEKGIEIPANLEEQQIKSTLLRNQIAEKIQNGAHVNKVLDFFKLDEEKLTKQANTHNKRETVLSFKENHSNFKERQEAALKIASDIKAYYPLIKEFDINTKRLNTFIRVEERKSFINELSDAQKINYLKLIDYKITSRKAGATWNDLFQDKEQGKFISQEQLNRAQQLTAKRNSLAYFLHDKTELKTIFEQERVDVTKIETHSKQHKSRLEHVKQMNLSKENFLNQLKHRVPQMNQYEARSWHKSWDEFTRQVGKITNQFTLYEQVITSKKNNPLSITEEQKALLNKYELGYGVTQNNRVNSIPNKTNNRIIKVNEFFDAKTINNSLLAKPEETYRAIFGEPKKITSREMRYSGGLVISLKGNKSGCWYDFSEGVGGSPLQAIMRERGMDFNEALKEGSSISGNYSFNNSNAIRQLKSEKNQIDINEEKNKIRSAKSIVKGGISIKNTLGERYLKQHRGIENPDRLNVLFWPKGSAWKGIDDNGNLYERINKIPALLIPAYNEKNELTGVQRIYLDPKTGKKNTFLETAKLSQGKIENSAGILQRGEKFGRLYLTEGPETGASIAMADPKSTVLSSLGLSNLKNLSLLIKRFHPKEVIIAGDNDTLSKNKALNITYEAQNHYKVNGIDTRIIIPKSLPGMEKTDWNDVHKSYGLSAIKEQIGIVNKDIKIHDIAKNLFQEKSNLKENYTAIYDRSIGQVNKENTLLNRMEQRKSHTNYSTIENYNKIKSHEINPTSSKIERNQKALDLEL</sequence>